<comment type="catalytic activity">
    <reaction evidence="1">
        <text>7,8-dihydroneopterin = 6-hydroxymethyl-7,8-dihydropterin + glycolaldehyde</text>
        <dbReference type="Rhea" id="RHEA:10540"/>
        <dbReference type="ChEBI" id="CHEBI:17001"/>
        <dbReference type="ChEBI" id="CHEBI:17071"/>
        <dbReference type="ChEBI" id="CHEBI:44841"/>
        <dbReference type="EC" id="4.1.2.25"/>
    </reaction>
</comment>
<comment type="subunit">
    <text evidence="1">Homotetramer.</text>
</comment>
<gene>
    <name evidence="1 3" type="primary">mptD</name>
    <name evidence="3" type="ORF">GGECLBBC_00016</name>
</gene>
<name>A0A7G9YYJ2_9EURY</name>
<dbReference type="AlphaFoldDB" id="A0A7G9YYJ2"/>
<proteinExistence type="inferred from homology"/>
<dbReference type="InterPro" id="IPR007181">
    <property type="entry name" value="MtpD_C"/>
</dbReference>
<comment type="pathway">
    <text evidence="1">Cofactor biosynthesis; 5,6,7,8-tetrahydromethanopterin biosynthesis.</text>
</comment>
<dbReference type="SUPFAM" id="SSF143560">
    <property type="entry name" value="MK0786-like"/>
    <property type="match status" value="1"/>
</dbReference>
<dbReference type="EC" id="4.1.2.25" evidence="1"/>
<dbReference type="GO" id="GO:2001118">
    <property type="term" value="P:tetrahydromethanopterin biosynthetic process"/>
    <property type="evidence" value="ECO:0007669"/>
    <property type="project" value="UniProtKB-UniRule"/>
</dbReference>
<comment type="similarity">
    <text evidence="1">Belongs to the archaeal dihydroneopterin aldolase family.</text>
</comment>
<accession>A0A7G9YYJ2</accession>
<feature type="domain" description="Dihydroneopterin aldolase MtpD C-terminal" evidence="2">
    <location>
        <begin position="23"/>
        <end position="131"/>
    </location>
</feature>
<dbReference type="UniPathway" id="UPA00065"/>
<reference evidence="3" key="1">
    <citation type="submission" date="2020-06" db="EMBL/GenBank/DDBJ databases">
        <title>Unique genomic features of the anaerobic methanotrophic archaea.</title>
        <authorList>
            <person name="Chadwick G.L."/>
            <person name="Skennerton C.T."/>
            <person name="Laso-Perez R."/>
            <person name="Leu A.O."/>
            <person name="Speth D.R."/>
            <person name="Yu H."/>
            <person name="Morgan-Lang C."/>
            <person name="Hatzenpichler R."/>
            <person name="Goudeau D."/>
            <person name="Malmstrom R."/>
            <person name="Brazelton W.J."/>
            <person name="Woyke T."/>
            <person name="Hallam S.J."/>
            <person name="Tyson G.W."/>
            <person name="Wegener G."/>
            <person name="Boetius A."/>
            <person name="Orphan V."/>
        </authorList>
    </citation>
    <scope>NUCLEOTIDE SEQUENCE</scope>
</reference>
<protein>
    <recommendedName>
        <fullName evidence="1">Dihydroneopterin aldolase</fullName>
        <shortName evidence="1">DHNA</shortName>
        <ecNumber evidence="1">4.1.2.25</ecNumber>
    </recommendedName>
    <alternativeName>
        <fullName evidence="1">7,8-dihydroneopterin aldolase</fullName>
    </alternativeName>
</protein>
<evidence type="ECO:0000313" key="3">
    <source>
        <dbReference type="EMBL" id="QNO53076.1"/>
    </source>
</evidence>
<keyword evidence="1 3" id="KW-0456">Lyase</keyword>
<dbReference type="InterPro" id="IPR036839">
    <property type="entry name" value="MptD_sf"/>
</dbReference>
<comment type="function">
    <text evidence="1">Catalyzes the conversion of 7,8-dihydroneopterin (H2Neo) to 6-hydroxymethyl-7,8-dihydropterin (6-HMD).</text>
</comment>
<organism evidence="3">
    <name type="scientific">Candidatus Methanophagaceae archaeon ANME-1 ERB6</name>
    <dbReference type="NCBI Taxonomy" id="2759912"/>
    <lineage>
        <taxon>Archaea</taxon>
        <taxon>Methanobacteriati</taxon>
        <taxon>Methanobacteriota</taxon>
        <taxon>Stenosarchaea group</taxon>
        <taxon>Methanomicrobia</taxon>
        <taxon>Candidatus Methanophagales</taxon>
        <taxon>Candidatus Methanophagaceae</taxon>
    </lineage>
</organism>
<dbReference type="InterPro" id="IPR027508">
    <property type="entry name" value="DHN_aldolase_MptD"/>
</dbReference>
<dbReference type="GO" id="GO:0004150">
    <property type="term" value="F:dihydroneopterin aldolase activity"/>
    <property type="evidence" value="ECO:0007669"/>
    <property type="project" value="UniProtKB-UniRule"/>
</dbReference>
<sequence>MHKKQTIITTEEREVADKEGVSNRDKALFEAGIKLGALYHQFIGTPVSAETVEDLEKTIERSVSLQPWVSGVEVKIDREKVRKCEKKNKFQYCELSNELLDVKVVVRYEAVEVHARVKYEEEMDYPLMRVEKVK</sequence>
<dbReference type="EMBL" id="MT631530">
    <property type="protein sequence ID" value="QNO53076.1"/>
    <property type="molecule type" value="Genomic_DNA"/>
</dbReference>
<dbReference type="HAMAP" id="MF_02130">
    <property type="entry name" value="DHNA_arch"/>
    <property type="match status" value="1"/>
</dbReference>
<dbReference type="Gene3D" id="3.30.1300.20">
    <property type="entry name" value="7,8-dihydroneopterin aldolase (MptD)"/>
    <property type="match status" value="1"/>
</dbReference>
<dbReference type="Pfam" id="PF04038">
    <property type="entry name" value="DHNA"/>
    <property type="match status" value="1"/>
</dbReference>
<feature type="binding site" evidence="1">
    <location>
        <position position="128"/>
    </location>
    <ligand>
        <name>substrate</name>
    </ligand>
</feature>
<evidence type="ECO:0000256" key="1">
    <source>
        <dbReference type="HAMAP-Rule" id="MF_02130"/>
    </source>
</evidence>
<feature type="binding site" evidence="1">
    <location>
        <position position="30"/>
    </location>
    <ligand>
        <name>substrate</name>
    </ligand>
</feature>
<evidence type="ECO:0000259" key="2">
    <source>
        <dbReference type="Pfam" id="PF04038"/>
    </source>
</evidence>